<feature type="domain" description="PNT" evidence="1">
    <location>
        <begin position="207"/>
        <end position="292"/>
    </location>
</feature>
<dbReference type="Gene3D" id="3.10.20.90">
    <property type="entry name" value="Phosphatidylinositol 3-kinase Catalytic Subunit, Chain A, domain 1"/>
    <property type="match status" value="1"/>
</dbReference>
<accession>A0A4Y2RD32</accession>
<evidence type="ECO:0000313" key="4">
    <source>
        <dbReference type="Proteomes" id="UP000499080"/>
    </source>
</evidence>
<dbReference type="OrthoDB" id="6414601at2759"/>
<reference evidence="2 4" key="1">
    <citation type="journal article" date="2019" name="Sci. Rep.">
        <title>Orb-weaving spider Araneus ventricosus genome elucidates the spidroin gene catalogue.</title>
        <authorList>
            <person name="Kono N."/>
            <person name="Nakamura H."/>
            <person name="Ohtoshi R."/>
            <person name="Moran D.A.P."/>
            <person name="Shinohara A."/>
            <person name="Yoshida Y."/>
            <person name="Fujiwara M."/>
            <person name="Mori M."/>
            <person name="Tomita M."/>
            <person name="Arakawa K."/>
        </authorList>
    </citation>
    <scope>NUCLEOTIDE SEQUENCE [LARGE SCALE GENOMIC DNA]</scope>
</reference>
<evidence type="ECO:0000259" key="1">
    <source>
        <dbReference type="PROSITE" id="PS51433"/>
    </source>
</evidence>
<dbReference type="FunFam" id="1.10.150.50:FF:000039">
    <property type="entry name" value="GA-binding protein alpha chain, putative"/>
    <property type="match status" value="1"/>
</dbReference>
<dbReference type="InterPro" id="IPR013761">
    <property type="entry name" value="SAM/pointed_sf"/>
</dbReference>
<evidence type="ECO:0000313" key="2">
    <source>
        <dbReference type="EMBL" id="GBN73571.1"/>
    </source>
</evidence>
<dbReference type="InterPro" id="IPR003118">
    <property type="entry name" value="Pointed_dom"/>
</dbReference>
<dbReference type="EMBL" id="BGPR01016601">
    <property type="protein sequence ID" value="GBN73571.1"/>
    <property type="molecule type" value="Genomic_DNA"/>
</dbReference>
<dbReference type="Pfam" id="PF11620">
    <property type="entry name" value="GABP-alpha"/>
    <property type="match status" value="1"/>
</dbReference>
<name>A0A4Y2RD32_ARAVE</name>
<comment type="caution">
    <text evidence="2">The sequence shown here is derived from an EMBL/GenBank/DDBJ whole genome shotgun (WGS) entry which is preliminary data.</text>
</comment>
<keyword evidence="4" id="KW-1185">Reference proteome</keyword>
<dbReference type="Gene3D" id="1.10.150.50">
    <property type="entry name" value="Transcription Factor, Ets-1"/>
    <property type="match status" value="1"/>
</dbReference>
<dbReference type="SMART" id="SM00251">
    <property type="entry name" value="SAM_PNT"/>
    <property type="match status" value="1"/>
</dbReference>
<dbReference type="Pfam" id="PF02198">
    <property type="entry name" value="SAM_PNT"/>
    <property type="match status" value="1"/>
</dbReference>
<evidence type="ECO:0000313" key="3">
    <source>
        <dbReference type="EMBL" id="GBN73593.1"/>
    </source>
</evidence>
<dbReference type="SUPFAM" id="SSF47769">
    <property type="entry name" value="SAM/Pointed domain"/>
    <property type="match status" value="1"/>
</dbReference>
<dbReference type="InterPro" id="IPR024668">
    <property type="entry name" value="GABP_asu_N"/>
</dbReference>
<dbReference type="PROSITE" id="PS51433">
    <property type="entry name" value="PNT"/>
    <property type="match status" value="1"/>
</dbReference>
<dbReference type="EMBL" id="BGPR01016609">
    <property type="protein sequence ID" value="GBN73593.1"/>
    <property type="molecule type" value="Genomic_DNA"/>
</dbReference>
<gene>
    <name evidence="2" type="primary">Ets97D_2</name>
    <name evidence="3" type="synonym">Ets97D_0</name>
    <name evidence="3" type="ORF">AVEN_32820_1</name>
    <name evidence="2" type="ORF">AVEN_87718_1</name>
</gene>
<dbReference type="FunFam" id="3.10.20.90:FF:000251">
    <property type="entry name" value="DNA-binding protein Ets97D"/>
    <property type="match status" value="1"/>
</dbReference>
<sequence>MKRVSDSSSSDENAAEKKARVAAAISNEVAAMESLEGIQLTASSMGAVLESPHEIVEIVHTEDIVQDEESLTVENNIDTLIEYMDITKPLNTLRSLLEQRTGTDLSDYRFFLQDVQELDASKNLVNQCVQGEGLVQINVNIAEMDGIKKINIADVLKPAEEITMSPPINDEVSARIYLLGDTTFVESSGHQRRNESSIEEQDSLRWIIAPDFRKIQEKHGISSDPSAWTVDHVKLWLEWATHHFKIPKIGHNEWKYSGQDLMNMSQENLREKIPFDPDDVFWAHVELLRKFKIIGWL</sequence>
<keyword evidence="2" id="KW-0238">DNA-binding</keyword>
<dbReference type="GO" id="GO:0043565">
    <property type="term" value="F:sequence-specific DNA binding"/>
    <property type="evidence" value="ECO:0007669"/>
    <property type="project" value="InterPro"/>
</dbReference>
<dbReference type="Proteomes" id="UP000499080">
    <property type="component" value="Unassembled WGS sequence"/>
</dbReference>
<protein>
    <submittedName>
        <fullName evidence="2">DNA-binding protein Ets97D</fullName>
    </submittedName>
</protein>
<organism evidence="2 4">
    <name type="scientific">Araneus ventricosus</name>
    <name type="common">Orbweaver spider</name>
    <name type="synonym">Epeira ventricosa</name>
    <dbReference type="NCBI Taxonomy" id="182803"/>
    <lineage>
        <taxon>Eukaryota</taxon>
        <taxon>Metazoa</taxon>
        <taxon>Ecdysozoa</taxon>
        <taxon>Arthropoda</taxon>
        <taxon>Chelicerata</taxon>
        <taxon>Arachnida</taxon>
        <taxon>Araneae</taxon>
        <taxon>Araneomorphae</taxon>
        <taxon>Entelegynae</taxon>
        <taxon>Araneoidea</taxon>
        <taxon>Araneidae</taxon>
        <taxon>Araneus</taxon>
    </lineage>
</organism>
<dbReference type="AlphaFoldDB" id="A0A4Y2RD32"/>
<proteinExistence type="predicted"/>